<accession>A0A6I4UHI7</accession>
<evidence type="ECO:0000256" key="1">
    <source>
        <dbReference type="SAM" id="MobiDB-lite"/>
    </source>
</evidence>
<dbReference type="AlphaFoldDB" id="A0A6I4UHI7"/>
<proteinExistence type="predicted"/>
<comment type="caution">
    <text evidence="3">The sequence shown here is derived from an EMBL/GenBank/DDBJ whole genome shotgun (WGS) entry which is preliminary data.</text>
</comment>
<organism evidence="3 4">
    <name type="scientific">Qipengyuania citrea</name>
    <dbReference type="NCBI Taxonomy" id="225971"/>
    <lineage>
        <taxon>Bacteria</taxon>
        <taxon>Pseudomonadati</taxon>
        <taxon>Pseudomonadota</taxon>
        <taxon>Alphaproteobacteria</taxon>
        <taxon>Sphingomonadales</taxon>
        <taxon>Erythrobacteraceae</taxon>
        <taxon>Qipengyuania</taxon>
    </lineage>
</organism>
<dbReference type="Proteomes" id="UP001238601">
    <property type="component" value="Unassembled WGS sequence"/>
</dbReference>
<dbReference type="GeneID" id="93687271"/>
<dbReference type="RefSeq" id="WP_160767506.1">
    <property type="nucleotide sequence ID" value="NZ_JAUSWK010000003.1"/>
</dbReference>
<sequence length="101" mass="9997">MQTSLWLAFAGLVAAGPAAGGAGCESCAESYCSDAGAAPQGTLVTSSATIGFAIAEDGLRLTVRHRGSRAETVLDLPYPAPKRAHHADEGGAGDACDPPAG</sequence>
<evidence type="ECO:0000313" key="2">
    <source>
        <dbReference type="EMBL" id="MDQ0566905.1"/>
    </source>
</evidence>
<keyword evidence="5" id="KW-1185">Reference proteome</keyword>
<reference evidence="3 4" key="1">
    <citation type="submission" date="2019-12" db="EMBL/GenBank/DDBJ databases">
        <title>Genomic-based taxomic classification of the family Erythrobacteraceae.</title>
        <authorList>
            <person name="Xu L."/>
        </authorList>
    </citation>
    <scope>NUCLEOTIDE SEQUENCE [LARGE SCALE GENOMIC DNA]</scope>
    <source>
        <strain evidence="3 4">CGMCC 1.8703</strain>
    </source>
</reference>
<protein>
    <submittedName>
        <fullName evidence="3">Uncharacterized protein</fullName>
    </submittedName>
</protein>
<dbReference type="EMBL" id="JAUSWK010000003">
    <property type="protein sequence ID" value="MDQ0566905.1"/>
    <property type="molecule type" value="Genomic_DNA"/>
</dbReference>
<name>A0A6I4UHI7_9SPHN</name>
<dbReference type="Proteomes" id="UP000439914">
    <property type="component" value="Unassembled WGS sequence"/>
</dbReference>
<evidence type="ECO:0000313" key="4">
    <source>
        <dbReference type="Proteomes" id="UP000439914"/>
    </source>
</evidence>
<reference evidence="2 5" key="2">
    <citation type="submission" date="2023-07" db="EMBL/GenBank/DDBJ databases">
        <title>Genomic Encyclopedia of Type Strains, Phase IV (KMG-IV): sequencing the most valuable type-strain genomes for metagenomic binning, comparative biology and taxonomic classification.</title>
        <authorList>
            <person name="Goeker M."/>
        </authorList>
    </citation>
    <scope>NUCLEOTIDE SEQUENCE [LARGE SCALE GENOMIC DNA]</scope>
    <source>
        <strain evidence="2 5">DSM 14432</strain>
    </source>
</reference>
<feature type="region of interest" description="Disordered" evidence="1">
    <location>
        <begin position="78"/>
        <end position="101"/>
    </location>
</feature>
<dbReference type="EMBL" id="WTYG01000004">
    <property type="protein sequence ID" value="MXP36749.1"/>
    <property type="molecule type" value="Genomic_DNA"/>
</dbReference>
<evidence type="ECO:0000313" key="3">
    <source>
        <dbReference type="EMBL" id="MXP36749.1"/>
    </source>
</evidence>
<evidence type="ECO:0000313" key="5">
    <source>
        <dbReference type="Proteomes" id="UP001238601"/>
    </source>
</evidence>
<gene>
    <name evidence="3" type="ORF">GRI55_13390</name>
    <name evidence="2" type="ORF">QOZ97_002452</name>
</gene>